<feature type="region of interest" description="Disordered" evidence="1">
    <location>
        <begin position="197"/>
        <end position="219"/>
    </location>
</feature>
<dbReference type="Proteomes" id="UP001442841">
    <property type="component" value="Chromosome"/>
</dbReference>
<dbReference type="SUPFAM" id="SSF50475">
    <property type="entry name" value="FMN-binding split barrel"/>
    <property type="match status" value="1"/>
</dbReference>
<keyword evidence="3" id="KW-1185">Reference proteome</keyword>
<dbReference type="PANTHER" id="PTHR35802:SF1">
    <property type="entry name" value="PROTEASE SYNTHASE AND SPORULATION PROTEIN PAI 2"/>
    <property type="match status" value="1"/>
</dbReference>
<dbReference type="EMBL" id="CP154795">
    <property type="protein sequence ID" value="XAN06731.1"/>
    <property type="molecule type" value="Genomic_DNA"/>
</dbReference>
<dbReference type="PIRSF" id="PIRSF010372">
    <property type="entry name" value="PaiB"/>
    <property type="match status" value="1"/>
</dbReference>
<gene>
    <name evidence="2" type="ORF">AADG42_05215</name>
</gene>
<protein>
    <submittedName>
        <fullName evidence="2">FMN-binding negative transcriptional regulator</fullName>
    </submittedName>
</protein>
<evidence type="ECO:0000313" key="3">
    <source>
        <dbReference type="Proteomes" id="UP001442841"/>
    </source>
</evidence>
<evidence type="ECO:0000313" key="2">
    <source>
        <dbReference type="EMBL" id="XAN06731.1"/>
    </source>
</evidence>
<sequence>MWIPERFVMDRDEALVMLGDMGPADLITPHAGGLAVTYLPWVFDETIGEHGVLRSHLARQNPHAEVLATSDVESLVIVHGPDSYVTPKWYAPDNPRQVPTWDYVVVHVHGRVIVHDDPEWILAQVTDQSAKFEEGFPEPWTVEDAPADFIAGMCRAIVGIELVVSSIEGKAKLSQNKSPEDVAGVVAGLRSLGDHSGADAVERANRDKQWPPLRTRYRT</sequence>
<dbReference type="Pfam" id="PF04299">
    <property type="entry name" value="FMN_bind_2"/>
    <property type="match status" value="1"/>
</dbReference>
<reference evidence="2 3" key="1">
    <citation type="submission" date="2024-04" db="EMBL/GenBank/DDBJ databases">
        <title>Isolation of an actinomycete strain from pig manure.</title>
        <authorList>
            <person name="Gong T."/>
            <person name="Yu Z."/>
            <person name="An M."/>
            <person name="Wei C."/>
            <person name="Yang W."/>
            <person name="Liu L."/>
        </authorList>
    </citation>
    <scope>NUCLEOTIDE SEQUENCE [LARGE SCALE GENOMIC DNA]</scope>
    <source>
        <strain evidence="2 3">ZF39</strain>
    </source>
</reference>
<dbReference type="PANTHER" id="PTHR35802">
    <property type="entry name" value="PROTEASE SYNTHASE AND SPORULATION PROTEIN PAI 2"/>
    <property type="match status" value="1"/>
</dbReference>
<accession>A0ABZ3FL08</accession>
<dbReference type="InterPro" id="IPR007396">
    <property type="entry name" value="TR_PAI2-type"/>
</dbReference>
<name>A0ABZ3FL08_9ACTN</name>
<dbReference type="InterPro" id="IPR012349">
    <property type="entry name" value="Split_barrel_FMN-bd"/>
</dbReference>
<organism evidence="2 3">
    <name type="scientific">Ammonicoccus fulvus</name>
    <dbReference type="NCBI Taxonomy" id="3138240"/>
    <lineage>
        <taxon>Bacteria</taxon>
        <taxon>Bacillati</taxon>
        <taxon>Actinomycetota</taxon>
        <taxon>Actinomycetes</taxon>
        <taxon>Propionibacteriales</taxon>
        <taxon>Propionibacteriaceae</taxon>
        <taxon>Ammonicoccus</taxon>
    </lineage>
</organism>
<feature type="compositionally biased region" description="Basic and acidic residues" evidence="1">
    <location>
        <begin position="197"/>
        <end position="209"/>
    </location>
</feature>
<proteinExistence type="predicted"/>
<dbReference type="RefSeq" id="WP_425308160.1">
    <property type="nucleotide sequence ID" value="NZ_CP154795.1"/>
</dbReference>
<evidence type="ECO:0000256" key="1">
    <source>
        <dbReference type="SAM" id="MobiDB-lite"/>
    </source>
</evidence>
<dbReference type="Gene3D" id="2.30.110.10">
    <property type="entry name" value="Electron Transport, Fmn-binding Protein, Chain A"/>
    <property type="match status" value="1"/>
</dbReference>